<evidence type="ECO:0000256" key="1">
    <source>
        <dbReference type="ARBA" id="ARBA00023125"/>
    </source>
</evidence>
<dbReference type="PROSITE" id="PS50118">
    <property type="entry name" value="HMG_BOX_2"/>
    <property type="match status" value="1"/>
</dbReference>
<dbReference type="Proteomes" id="UP000320762">
    <property type="component" value="Unassembled WGS sequence"/>
</dbReference>
<evidence type="ECO:0000256" key="4">
    <source>
        <dbReference type="SAM" id="MobiDB-lite"/>
    </source>
</evidence>
<evidence type="ECO:0000259" key="5">
    <source>
        <dbReference type="PROSITE" id="PS50118"/>
    </source>
</evidence>
<feature type="compositionally biased region" description="Low complexity" evidence="4">
    <location>
        <begin position="218"/>
        <end position="244"/>
    </location>
</feature>
<feature type="region of interest" description="Disordered" evidence="4">
    <location>
        <begin position="1"/>
        <end position="47"/>
    </location>
</feature>
<keyword evidence="2" id="KW-0804">Transcription</keyword>
<dbReference type="GO" id="GO:0030154">
    <property type="term" value="P:cell differentiation"/>
    <property type="evidence" value="ECO:0007669"/>
    <property type="project" value="TreeGrafter"/>
</dbReference>
<dbReference type="AlphaFoldDB" id="A0A550BUS0"/>
<dbReference type="PANTHER" id="PTHR10270:SF161">
    <property type="entry name" value="SEX-DETERMINING REGION Y PROTEIN"/>
    <property type="match status" value="1"/>
</dbReference>
<feature type="domain" description="HMG box" evidence="5">
    <location>
        <begin position="61"/>
        <end position="129"/>
    </location>
</feature>
<comment type="caution">
    <text evidence="6">The sequence shown here is derived from an EMBL/GenBank/DDBJ whole genome shotgun (WGS) entry which is preliminary data.</text>
</comment>
<feature type="compositionally biased region" description="Polar residues" evidence="4">
    <location>
        <begin position="430"/>
        <end position="443"/>
    </location>
</feature>
<evidence type="ECO:0000313" key="6">
    <source>
        <dbReference type="EMBL" id="TRM56292.1"/>
    </source>
</evidence>
<feature type="DNA-binding region" description="HMG box" evidence="3">
    <location>
        <begin position="61"/>
        <end position="129"/>
    </location>
</feature>
<feature type="compositionally biased region" description="Basic residues" evidence="4">
    <location>
        <begin position="131"/>
        <end position="143"/>
    </location>
</feature>
<evidence type="ECO:0000256" key="2">
    <source>
        <dbReference type="ARBA" id="ARBA00023163"/>
    </source>
</evidence>
<dbReference type="Pfam" id="PF00505">
    <property type="entry name" value="HMG_box"/>
    <property type="match status" value="1"/>
</dbReference>
<dbReference type="InterPro" id="IPR009071">
    <property type="entry name" value="HMG_box_dom"/>
</dbReference>
<evidence type="ECO:0000313" key="7">
    <source>
        <dbReference type="Proteomes" id="UP000320762"/>
    </source>
</evidence>
<dbReference type="PANTHER" id="PTHR10270">
    <property type="entry name" value="SOX TRANSCRIPTION FACTOR"/>
    <property type="match status" value="1"/>
</dbReference>
<dbReference type="EMBL" id="VDMD01000075">
    <property type="protein sequence ID" value="TRM56292.1"/>
    <property type="molecule type" value="Genomic_DNA"/>
</dbReference>
<dbReference type="Gene3D" id="1.10.30.10">
    <property type="entry name" value="High mobility group box domain"/>
    <property type="match status" value="1"/>
</dbReference>
<feature type="compositionally biased region" description="Low complexity" evidence="4">
    <location>
        <begin position="450"/>
        <end position="462"/>
    </location>
</feature>
<dbReference type="GO" id="GO:0005634">
    <property type="term" value="C:nucleus"/>
    <property type="evidence" value="ECO:0007669"/>
    <property type="project" value="UniProtKB-UniRule"/>
</dbReference>
<feature type="compositionally biased region" description="Low complexity" evidence="4">
    <location>
        <begin position="168"/>
        <end position="180"/>
    </location>
</feature>
<dbReference type="STRING" id="97359.A0A550BUS0"/>
<keyword evidence="3" id="KW-0539">Nucleus</keyword>
<dbReference type="OrthoDB" id="1919336at2759"/>
<feature type="compositionally biased region" description="Low complexity" evidence="4">
    <location>
        <begin position="384"/>
        <end position="397"/>
    </location>
</feature>
<dbReference type="InterPro" id="IPR036910">
    <property type="entry name" value="HMG_box_dom_sf"/>
</dbReference>
<accession>A0A550BUS0</accession>
<sequence length="486" mass="52047">MSRAPSPARPDEHDDPSDALQQTRDVPRAPDPRGDARDAHRTEAEPNAALIAQTLNADGTPKRPMNAFMIFARRRRPQVSAANQSMRTGEISKILSKEWTQMPLSEKQFYLDQAKHLKDNFNSKYPEYVYRRKPNNSARRRRRTDAGGSPEAEEQEQAHGPADDDAGDTPPARAAAYPYPDTGVRRETEYFPERLSDFTLHRPSTHGQHGYMNGWTGSSSSRRPQSYSPSSSSHGSSWLTGSASPAPLPGDDPYSSFASFGGAYGGQGQSSTNASNMSSASGVPAPSLFGLDGRGFSGGRAFLPPVQGEYGARGSDFAGRSSEFSGSRASEFNRASEFGGSSSTSSRASDFSRDLGSGRGGDYGRAEFSNSSTGRGGEYARSGEYASRASEYSSRASDLPALSGSRSTEFSRPTDFASRTSDFPSRASEFGTSSTAQSSNTRGDGSLFSGRVGLPPLPRLGGYPTGGSASPHTTSAPDLLWPKREQ</sequence>
<feature type="region of interest" description="Disordered" evidence="4">
    <location>
        <begin position="199"/>
        <end position="486"/>
    </location>
</feature>
<feature type="compositionally biased region" description="Low complexity" evidence="4">
    <location>
        <begin position="269"/>
        <end position="281"/>
    </location>
</feature>
<proteinExistence type="predicted"/>
<protein>
    <recommendedName>
        <fullName evidence="5">HMG box domain-containing protein</fullName>
    </recommendedName>
</protein>
<dbReference type="GO" id="GO:0000978">
    <property type="term" value="F:RNA polymerase II cis-regulatory region sequence-specific DNA binding"/>
    <property type="evidence" value="ECO:0007669"/>
    <property type="project" value="TreeGrafter"/>
</dbReference>
<feature type="compositionally biased region" description="Low complexity" evidence="4">
    <location>
        <begin position="335"/>
        <end position="349"/>
    </location>
</feature>
<dbReference type="InterPro" id="IPR050140">
    <property type="entry name" value="SRY-related_HMG-box_TF-like"/>
</dbReference>
<name>A0A550BUS0_9AGAR</name>
<reference evidence="6 7" key="1">
    <citation type="journal article" date="2019" name="New Phytol.">
        <title>Comparative genomics reveals unique wood-decay strategies and fruiting body development in the Schizophyllaceae.</title>
        <authorList>
            <person name="Almasi E."/>
            <person name="Sahu N."/>
            <person name="Krizsan K."/>
            <person name="Balint B."/>
            <person name="Kovacs G.M."/>
            <person name="Kiss B."/>
            <person name="Cseklye J."/>
            <person name="Drula E."/>
            <person name="Henrissat B."/>
            <person name="Nagy I."/>
            <person name="Chovatia M."/>
            <person name="Adam C."/>
            <person name="LaButti K."/>
            <person name="Lipzen A."/>
            <person name="Riley R."/>
            <person name="Grigoriev I.V."/>
            <person name="Nagy L.G."/>
        </authorList>
    </citation>
    <scope>NUCLEOTIDE SEQUENCE [LARGE SCALE GENOMIC DNA]</scope>
    <source>
        <strain evidence="6 7">NL-1724</strain>
    </source>
</reference>
<keyword evidence="7" id="KW-1185">Reference proteome</keyword>
<feature type="compositionally biased region" description="Polar residues" evidence="4">
    <location>
        <begin position="404"/>
        <end position="423"/>
    </location>
</feature>
<feature type="region of interest" description="Disordered" evidence="4">
    <location>
        <begin position="128"/>
        <end position="185"/>
    </location>
</feature>
<dbReference type="SUPFAM" id="SSF47095">
    <property type="entry name" value="HMG-box"/>
    <property type="match status" value="1"/>
</dbReference>
<organism evidence="6 7">
    <name type="scientific">Schizophyllum amplum</name>
    <dbReference type="NCBI Taxonomy" id="97359"/>
    <lineage>
        <taxon>Eukaryota</taxon>
        <taxon>Fungi</taxon>
        <taxon>Dikarya</taxon>
        <taxon>Basidiomycota</taxon>
        <taxon>Agaricomycotina</taxon>
        <taxon>Agaricomycetes</taxon>
        <taxon>Agaricomycetidae</taxon>
        <taxon>Agaricales</taxon>
        <taxon>Schizophyllaceae</taxon>
        <taxon>Schizophyllum</taxon>
    </lineage>
</organism>
<evidence type="ECO:0000256" key="3">
    <source>
        <dbReference type="PROSITE-ProRule" id="PRU00267"/>
    </source>
</evidence>
<feature type="compositionally biased region" description="Basic and acidic residues" evidence="4">
    <location>
        <begin position="25"/>
        <end position="44"/>
    </location>
</feature>
<dbReference type="GO" id="GO:0001228">
    <property type="term" value="F:DNA-binding transcription activator activity, RNA polymerase II-specific"/>
    <property type="evidence" value="ECO:0007669"/>
    <property type="project" value="TreeGrafter"/>
</dbReference>
<gene>
    <name evidence="6" type="ORF">BD626DRAFT_414321</name>
</gene>
<dbReference type="SMART" id="SM00398">
    <property type="entry name" value="HMG"/>
    <property type="match status" value="1"/>
</dbReference>
<keyword evidence="1 3" id="KW-0238">DNA-binding</keyword>